<feature type="signal peptide" evidence="1">
    <location>
        <begin position="1"/>
        <end position="19"/>
    </location>
</feature>
<keyword evidence="1" id="KW-0732">Signal</keyword>
<proteinExistence type="predicted"/>
<dbReference type="InterPro" id="IPR032710">
    <property type="entry name" value="NTF2-like_dom_sf"/>
</dbReference>
<accession>A0A9Y2B9R5</accession>
<dbReference type="EMBL" id="CP127221">
    <property type="protein sequence ID" value="WIW95542.1"/>
    <property type="molecule type" value="Genomic_DNA"/>
</dbReference>
<dbReference type="Gene3D" id="3.10.450.50">
    <property type="match status" value="1"/>
</dbReference>
<dbReference type="Proteomes" id="UP001231445">
    <property type="component" value="Chromosome"/>
</dbReference>
<protein>
    <submittedName>
        <fullName evidence="3">Nuclear transport factor 2 family protein</fullName>
    </submittedName>
</protein>
<evidence type="ECO:0000259" key="2">
    <source>
        <dbReference type="Pfam" id="PF12680"/>
    </source>
</evidence>
<dbReference type="PANTHER" id="PTHR41252">
    <property type="entry name" value="BLR2505 PROTEIN"/>
    <property type="match status" value="1"/>
</dbReference>
<reference evidence="3 4" key="1">
    <citation type="submission" date="2023-06" db="EMBL/GenBank/DDBJ databases">
        <title>Altererythrobacter rubellus NBRC 112769 genome.</title>
        <authorList>
            <person name="Zhang K."/>
        </authorList>
    </citation>
    <scope>NUCLEOTIDE SEQUENCE [LARGE SCALE GENOMIC DNA]</scope>
    <source>
        <strain evidence="3 4">NBRC 112769</strain>
    </source>
</reference>
<evidence type="ECO:0000313" key="3">
    <source>
        <dbReference type="EMBL" id="WIW95542.1"/>
    </source>
</evidence>
<feature type="chain" id="PRO_5040750851" evidence="1">
    <location>
        <begin position="20"/>
        <end position="153"/>
    </location>
</feature>
<organism evidence="3 4">
    <name type="scientific">Altererythrobacter rubellus</name>
    <dbReference type="NCBI Taxonomy" id="2173831"/>
    <lineage>
        <taxon>Bacteria</taxon>
        <taxon>Pseudomonadati</taxon>
        <taxon>Pseudomonadota</taxon>
        <taxon>Alphaproteobacteria</taxon>
        <taxon>Sphingomonadales</taxon>
        <taxon>Erythrobacteraceae</taxon>
        <taxon>Altererythrobacter</taxon>
    </lineage>
</organism>
<dbReference type="SUPFAM" id="SSF54427">
    <property type="entry name" value="NTF2-like"/>
    <property type="match status" value="1"/>
</dbReference>
<dbReference type="PROSITE" id="PS51257">
    <property type="entry name" value="PROKAR_LIPOPROTEIN"/>
    <property type="match status" value="1"/>
</dbReference>
<dbReference type="InterPro" id="IPR037401">
    <property type="entry name" value="SnoaL-like"/>
</dbReference>
<dbReference type="AlphaFoldDB" id="A0A9Y2B9R5"/>
<gene>
    <name evidence="3" type="ORF">QQX03_00055</name>
</gene>
<evidence type="ECO:0000256" key="1">
    <source>
        <dbReference type="SAM" id="SignalP"/>
    </source>
</evidence>
<dbReference type="PANTHER" id="PTHR41252:SF1">
    <property type="entry name" value="BLR2505 PROTEIN"/>
    <property type="match status" value="1"/>
</dbReference>
<feature type="domain" description="SnoaL-like" evidence="2">
    <location>
        <begin position="34"/>
        <end position="132"/>
    </location>
</feature>
<name>A0A9Y2B9R5_9SPHN</name>
<keyword evidence="4" id="KW-1185">Reference proteome</keyword>
<dbReference type="RefSeq" id="WP_285975857.1">
    <property type="nucleotide sequence ID" value="NZ_CP127221.1"/>
</dbReference>
<sequence>MLKKLKVVALGLVTLSITACQQTTDDAEIIEAARAGYAAFQQGDMEAWAETQSSDVEWIAPKSLPYAGTYYGPQEVMDNVFAPILQLWPDFRVTDVDYKSSGNTVFITTKIFAGGAESDSIHVATIEDGKYVKFQIYDDGGFMMQSATTDEPQ</sequence>
<evidence type="ECO:0000313" key="4">
    <source>
        <dbReference type="Proteomes" id="UP001231445"/>
    </source>
</evidence>
<dbReference type="KEGG" id="arue:QQX03_00055"/>
<dbReference type="Pfam" id="PF12680">
    <property type="entry name" value="SnoaL_2"/>
    <property type="match status" value="1"/>
</dbReference>